<reference evidence="2 3" key="1">
    <citation type="submission" date="2014-04" db="EMBL/GenBank/DDBJ databases">
        <authorList>
            <consortium name="DOE Joint Genome Institute"/>
            <person name="Kuo A."/>
            <person name="Kohler A."/>
            <person name="Nagy L.G."/>
            <person name="Floudas D."/>
            <person name="Copeland A."/>
            <person name="Barry K.W."/>
            <person name="Cichocki N."/>
            <person name="Veneault-Fourrey C."/>
            <person name="LaButti K."/>
            <person name="Lindquist E.A."/>
            <person name="Lipzen A."/>
            <person name="Lundell T."/>
            <person name="Morin E."/>
            <person name="Murat C."/>
            <person name="Sun H."/>
            <person name="Tunlid A."/>
            <person name="Henrissat B."/>
            <person name="Grigoriev I.V."/>
            <person name="Hibbett D.S."/>
            <person name="Martin F."/>
            <person name="Nordberg H.P."/>
            <person name="Cantor M.N."/>
            <person name="Hua S.X."/>
        </authorList>
    </citation>
    <scope>NUCLEOTIDE SEQUENCE [LARGE SCALE GENOMIC DNA]</scope>
    <source>
        <strain evidence="2 3">Foug A</strain>
    </source>
</reference>
<proteinExistence type="predicted"/>
<protein>
    <submittedName>
        <fullName evidence="2">Uncharacterized protein</fullName>
    </submittedName>
</protein>
<feature type="region of interest" description="Disordered" evidence="1">
    <location>
        <begin position="48"/>
        <end position="68"/>
    </location>
</feature>
<dbReference type="STRING" id="1036808.A0A0C3DMH3"/>
<reference evidence="3" key="2">
    <citation type="submission" date="2015-01" db="EMBL/GenBank/DDBJ databases">
        <title>Evolutionary Origins and Diversification of the Mycorrhizal Mutualists.</title>
        <authorList>
            <consortium name="DOE Joint Genome Institute"/>
            <consortium name="Mycorrhizal Genomics Consortium"/>
            <person name="Kohler A."/>
            <person name="Kuo A."/>
            <person name="Nagy L.G."/>
            <person name="Floudas D."/>
            <person name="Copeland A."/>
            <person name="Barry K.W."/>
            <person name="Cichocki N."/>
            <person name="Veneault-Fourrey C."/>
            <person name="LaButti K."/>
            <person name="Lindquist E.A."/>
            <person name="Lipzen A."/>
            <person name="Lundell T."/>
            <person name="Morin E."/>
            <person name="Murat C."/>
            <person name="Riley R."/>
            <person name="Ohm R."/>
            <person name="Sun H."/>
            <person name="Tunlid A."/>
            <person name="Henrissat B."/>
            <person name="Grigoriev I.V."/>
            <person name="Hibbett D.S."/>
            <person name="Martin F."/>
        </authorList>
    </citation>
    <scope>NUCLEOTIDE SEQUENCE [LARGE SCALE GENOMIC DNA]</scope>
    <source>
        <strain evidence="3">Foug A</strain>
    </source>
</reference>
<evidence type="ECO:0000313" key="2">
    <source>
        <dbReference type="EMBL" id="KIM57236.1"/>
    </source>
</evidence>
<dbReference type="OrthoDB" id="3208495at2759"/>
<sequence>MDPSISCCCGRMFSTSAALKNHFRGCNRNKKRLSSALTKAQESYAIKRRHLSPHPGSTRQPIGVSSNQVPDSPMFDGDGSQIRSTSVPENSLSEVGLHSEITPLAQRPRPIYQTQSNSFGLFRHYDKESIPTHDPEDIPDDIARPSATRAMGHLRAGNPFHPYPNEVSFHLGDWYWNQGASKSKHDFKQLLGIIGSPTFRPDDIRNTKWASIDHTLGALATDDDPECSSEWLDSDGGWKRATVTISVPIPRRSTVPGPLYYRVSDFYYCPLVSIICERVLEPNHHHLFHYEPYELLW</sequence>
<keyword evidence="3" id="KW-1185">Reference proteome</keyword>
<feature type="compositionally biased region" description="Polar residues" evidence="1">
    <location>
        <begin position="55"/>
        <end position="68"/>
    </location>
</feature>
<dbReference type="HOGENOM" id="CLU_068731_1_0_1"/>
<name>A0A0C3DMH3_9AGAM</name>
<evidence type="ECO:0000313" key="3">
    <source>
        <dbReference type="Proteomes" id="UP000053989"/>
    </source>
</evidence>
<gene>
    <name evidence="2" type="ORF">SCLCIDRAFT_131068</name>
</gene>
<dbReference type="Proteomes" id="UP000053989">
    <property type="component" value="Unassembled WGS sequence"/>
</dbReference>
<dbReference type="AlphaFoldDB" id="A0A0C3DMH3"/>
<dbReference type="InParanoid" id="A0A0C3DMH3"/>
<dbReference type="EMBL" id="KN822104">
    <property type="protein sequence ID" value="KIM57236.1"/>
    <property type="molecule type" value="Genomic_DNA"/>
</dbReference>
<organism evidence="2 3">
    <name type="scientific">Scleroderma citrinum Foug A</name>
    <dbReference type="NCBI Taxonomy" id="1036808"/>
    <lineage>
        <taxon>Eukaryota</taxon>
        <taxon>Fungi</taxon>
        <taxon>Dikarya</taxon>
        <taxon>Basidiomycota</taxon>
        <taxon>Agaricomycotina</taxon>
        <taxon>Agaricomycetes</taxon>
        <taxon>Agaricomycetidae</taxon>
        <taxon>Boletales</taxon>
        <taxon>Sclerodermatineae</taxon>
        <taxon>Sclerodermataceae</taxon>
        <taxon>Scleroderma</taxon>
    </lineage>
</organism>
<accession>A0A0C3DMH3</accession>
<evidence type="ECO:0000256" key="1">
    <source>
        <dbReference type="SAM" id="MobiDB-lite"/>
    </source>
</evidence>